<name>A0A8J3ENU9_9BACL</name>
<evidence type="ECO:0000313" key="1">
    <source>
        <dbReference type="EMBL" id="GGH87690.1"/>
    </source>
</evidence>
<accession>A0A8J3ENU9</accession>
<gene>
    <name evidence="1" type="ORF">GCM10007096_38280</name>
</gene>
<dbReference type="InterPro" id="IPR025916">
    <property type="entry name" value="YdjO"/>
</dbReference>
<proteinExistence type="predicted"/>
<protein>
    <submittedName>
        <fullName evidence="1">Cold-shock protein</fullName>
    </submittedName>
</protein>
<sequence length="60" mass="6923">MAFNKNNREPIPEEETVVWACTSEDCPGWMRDAFSFEKEPKCPLCQSDMAKETRTLPVVE</sequence>
<dbReference type="EMBL" id="BMFV01000042">
    <property type="protein sequence ID" value="GGH87690.1"/>
    <property type="molecule type" value="Genomic_DNA"/>
</dbReference>
<evidence type="ECO:0000313" key="2">
    <source>
        <dbReference type="Proteomes" id="UP000656813"/>
    </source>
</evidence>
<dbReference type="Pfam" id="PF14169">
    <property type="entry name" value="YdjO"/>
    <property type="match status" value="1"/>
</dbReference>
<organism evidence="1 2">
    <name type="scientific">Pullulanibacillus pueri</name>
    <dbReference type="NCBI Taxonomy" id="1437324"/>
    <lineage>
        <taxon>Bacteria</taxon>
        <taxon>Bacillati</taxon>
        <taxon>Bacillota</taxon>
        <taxon>Bacilli</taxon>
        <taxon>Bacillales</taxon>
        <taxon>Sporolactobacillaceae</taxon>
        <taxon>Pullulanibacillus</taxon>
    </lineage>
</organism>
<comment type="caution">
    <text evidence="1">The sequence shown here is derived from an EMBL/GenBank/DDBJ whole genome shotgun (WGS) entry which is preliminary data.</text>
</comment>
<reference evidence="1" key="2">
    <citation type="submission" date="2020-09" db="EMBL/GenBank/DDBJ databases">
        <authorList>
            <person name="Sun Q."/>
            <person name="Zhou Y."/>
        </authorList>
    </citation>
    <scope>NUCLEOTIDE SEQUENCE</scope>
    <source>
        <strain evidence="1">CGMCC 1.12777</strain>
    </source>
</reference>
<keyword evidence="2" id="KW-1185">Reference proteome</keyword>
<dbReference type="AlphaFoldDB" id="A0A8J3ENU9"/>
<dbReference type="Proteomes" id="UP000656813">
    <property type="component" value="Unassembled WGS sequence"/>
</dbReference>
<dbReference type="RefSeq" id="WP_188498986.1">
    <property type="nucleotide sequence ID" value="NZ_BMFV01000042.1"/>
</dbReference>
<reference evidence="1" key="1">
    <citation type="journal article" date="2014" name="Int. J. Syst. Evol. Microbiol.">
        <title>Complete genome sequence of Corynebacterium casei LMG S-19264T (=DSM 44701T), isolated from a smear-ripened cheese.</title>
        <authorList>
            <consortium name="US DOE Joint Genome Institute (JGI-PGF)"/>
            <person name="Walter F."/>
            <person name="Albersmeier A."/>
            <person name="Kalinowski J."/>
            <person name="Ruckert C."/>
        </authorList>
    </citation>
    <scope>NUCLEOTIDE SEQUENCE</scope>
    <source>
        <strain evidence="1">CGMCC 1.12777</strain>
    </source>
</reference>